<protein>
    <submittedName>
        <fullName evidence="2">Uncharacterized protein</fullName>
    </submittedName>
</protein>
<keyword evidence="1" id="KW-0472">Membrane</keyword>
<feature type="transmembrane region" description="Helical" evidence="1">
    <location>
        <begin position="51"/>
        <end position="74"/>
    </location>
</feature>
<name>A0A397SA85_9GLOM</name>
<keyword evidence="3" id="KW-1185">Reference proteome</keyword>
<accession>A0A397SA85</accession>
<evidence type="ECO:0000313" key="2">
    <source>
        <dbReference type="EMBL" id="RIA79631.1"/>
    </source>
</evidence>
<keyword evidence="1" id="KW-0812">Transmembrane</keyword>
<organism evidence="2 3">
    <name type="scientific">Glomus cerebriforme</name>
    <dbReference type="NCBI Taxonomy" id="658196"/>
    <lineage>
        <taxon>Eukaryota</taxon>
        <taxon>Fungi</taxon>
        <taxon>Fungi incertae sedis</taxon>
        <taxon>Mucoromycota</taxon>
        <taxon>Glomeromycotina</taxon>
        <taxon>Glomeromycetes</taxon>
        <taxon>Glomerales</taxon>
        <taxon>Glomeraceae</taxon>
        <taxon>Glomus</taxon>
    </lineage>
</organism>
<reference evidence="2 3" key="1">
    <citation type="submission" date="2018-06" db="EMBL/GenBank/DDBJ databases">
        <title>Comparative genomics reveals the genomic features of Rhizophagus irregularis, R. cerebriforme, R. diaphanum and Gigaspora rosea, and their symbiotic lifestyle signature.</title>
        <authorList>
            <person name="Morin E."/>
            <person name="San Clemente H."/>
            <person name="Chen E.C.H."/>
            <person name="De La Providencia I."/>
            <person name="Hainaut M."/>
            <person name="Kuo A."/>
            <person name="Kohler A."/>
            <person name="Murat C."/>
            <person name="Tang N."/>
            <person name="Roy S."/>
            <person name="Loubradou J."/>
            <person name="Henrissat B."/>
            <person name="Grigoriev I.V."/>
            <person name="Corradi N."/>
            <person name="Roux C."/>
            <person name="Martin F.M."/>
        </authorList>
    </citation>
    <scope>NUCLEOTIDE SEQUENCE [LARGE SCALE GENOMIC DNA]</scope>
    <source>
        <strain evidence="2 3">DAOM 227022</strain>
    </source>
</reference>
<evidence type="ECO:0000256" key="1">
    <source>
        <dbReference type="SAM" id="Phobius"/>
    </source>
</evidence>
<keyword evidence="1" id="KW-1133">Transmembrane helix</keyword>
<dbReference type="AlphaFoldDB" id="A0A397SA85"/>
<gene>
    <name evidence="2" type="ORF">C1645_794003</name>
</gene>
<feature type="transmembrane region" description="Helical" evidence="1">
    <location>
        <begin position="80"/>
        <end position="99"/>
    </location>
</feature>
<proteinExistence type="predicted"/>
<feature type="transmembrane region" description="Helical" evidence="1">
    <location>
        <begin position="130"/>
        <end position="149"/>
    </location>
</feature>
<dbReference type="EMBL" id="QKYT01001206">
    <property type="protein sequence ID" value="RIA79631.1"/>
    <property type="molecule type" value="Genomic_DNA"/>
</dbReference>
<sequence>MSWCRYEIWIKWVSHFLKSVSFNEFYFIEIWYLVTINHIGDYKEYDVDVDYFATVYIDFFYLPGTFILIFLQYIPKNEDYTIYFYLIQIVILLVGGRYVTTVANLGKIPFNCNFDHDLPENIKLACKARFVTCTLGFSSYALPFMLFLFRGLHSLLNYLQKDLFVL</sequence>
<evidence type="ECO:0000313" key="3">
    <source>
        <dbReference type="Proteomes" id="UP000265703"/>
    </source>
</evidence>
<dbReference type="OrthoDB" id="2349998at2759"/>
<dbReference type="Proteomes" id="UP000265703">
    <property type="component" value="Unassembled WGS sequence"/>
</dbReference>
<comment type="caution">
    <text evidence="2">The sequence shown here is derived from an EMBL/GenBank/DDBJ whole genome shotgun (WGS) entry which is preliminary data.</text>
</comment>